<dbReference type="InterPro" id="IPR046848">
    <property type="entry name" value="E_motif"/>
</dbReference>
<feature type="repeat" description="PPR" evidence="6">
    <location>
        <begin position="540"/>
        <end position="574"/>
    </location>
</feature>
<evidence type="ECO:0000256" key="3">
    <source>
        <dbReference type="ARBA" id="ARBA00022980"/>
    </source>
</evidence>
<feature type="repeat" description="PPR" evidence="6">
    <location>
        <begin position="337"/>
        <end position="371"/>
    </location>
</feature>
<dbReference type="AlphaFoldDB" id="A0AAN7MSF6"/>
<evidence type="ECO:0000313" key="7">
    <source>
        <dbReference type="EMBL" id="KAK4800181.1"/>
    </source>
</evidence>
<dbReference type="NCBIfam" id="TIGR00756">
    <property type="entry name" value="PPR"/>
    <property type="match status" value="4"/>
</dbReference>
<dbReference type="FunFam" id="2.40.50.140:FF:000007">
    <property type="entry name" value="40S ribosomal protein S23"/>
    <property type="match status" value="1"/>
</dbReference>
<accession>A0AAN7MSF6</accession>
<dbReference type="EMBL" id="JAXQNO010000004">
    <property type="protein sequence ID" value="KAK4800181.1"/>
    <property type="molecule type" value="Genomic_DNA"/>
</dbReference>
<keyword evidence="3" id="KW-0689">Ribosomal protein</keyword>
<evidence type="ECO:0000256" key="4">
    <source>
        <dbReference type="ARBA" id="ARBA00023274"/>
    </source>
</evidence>
<dbReference type="GO" id="GO:0006412">
    <property type="term" value="P:translation"/>
    <property type="evidence" value="ECO:0007669"/>
    <property type="project" value="InterPro"/>
</dbReference>
<dbReference type="FunFam" id="1.25.40.10:FF:000344">
    <property type="entry name" value="Pentatricopeptide repeat-containing protein"/>
    <property type="match status" value="1"/>
</dbReference>
<comment type="similarity">
    <text evidence="1">Belongs to the universal ribosomal protein uS12 family.</text>
</comment>
<dbReference type="InterPro" id="IPR012340">
    <property type="entry name" value="NA-bd_OB-fold"/>
</dbReference>
<dbReference type="InterPro" id="IPR006032">
    <property type="entry name" value="Ribosomal_uS12"/>
</dbReference>
<dbReference type="Pfam" id="PF00164">
    <property type="entry name" value="Ribosom_S12_S23"/>
    <property type="match status" value="1"/>
</dbReference>
<feature type="repeat" description="PPR" evidence="6">
    <location>
        <begin position="575"/>
        <end position="610"/>
    </location>
</feature>
<dbReference type="Gene3D" id="1.25.40.10">
    <property type="entry name" value="Tetratricopeptide repeat domain"/>
    <property type="match status" value="5"/>
</dbReference>
<dbReference type="NCBIfam" id="TIGR00982">
    <property type="entry name" value="uS12_E_A"/>
    <property type="match status" value="1"/>
</dbReference>
<sequence length="951" mass="107045">MVRILLTKPAIAFNFRQLLATSTAAYSSFFETEQSSNDYIASLCKQNLHKEALEAFDVLRRRTRFQVGIGTYSRLIYACSCLRSLDHARNVHRHLRISGVRTDVILDNHILNMYGKCGSLEDSRKVFDEMPYRNVVSWTALIAGYSQNGKDAHALELYLEMLKSGVEPDDFTFGSAVKACSGLRDFNLGRQLHTHVLRSTFGSGLIAQNALIAMYTKFDRVDLAWDVFSHIGVKDLISWGSVIAGFSQLGHELEGLRHFKEMMDQGVFQPNEFIFGSTFSACSSLLEPEYGKQVHGLCIKFGFNKNNFSGSSLCDMYAKSGFIHSALTAFCQIEKPDLVSWNVIIAGLANHGNCDQALSFFIEMWHLNVIPDETTARYLLCGFTTPSTLNQGKQIHSYIVKMGFHKDVQVGNILLTMYAKSSNLQDAFNAFEEVTDNKNLVSWNAILCACMQHNEPMEVFRLFKLFLLSDMDPDYITLTTVIGAYAELASLEMATQIHCYTFKLGLVQDVSVSNGLIDMYTKCGSLEIARCLFEDIEVPDVFSWSTLIVGYAQFGFAQEALRIYSRMRSSGVKPDEVTFVGVLTACSHVGLVDEGWELYRTMEKEHGIVPTKEHNACMIDLLSRAGCLQEARDFIQKLVHAPGIVVWKTLLAACKTYKDLDIGKWVAESILQLDPTNSAALVLLCRIYTSLGNWEEVARLRGSMKEQGVRKVPGQSWIEVKKRIHAFLAQDNLHPERDRIYSVLEELWLQLLDHGYVPSGGQEFCRPSSKEMLMEFGRKTRGMGAGRKLKSHRRRQRWADKSYKKSNLGNEWKKPFAGSSHAKGIVLEKIGIEAKQPNSAIRKCARVQLIKNGKKIAAFVPNDGCLNYIEENDEVLIAGFGRKGHAVGDIPGVRFKVVKVSGVSLLALFKEKKEKPRKGPLQQKLAVALIVWHSFHRLFKDSRSLMGRFLE</sequence>
<dbReference type="SUPFAM" id="SSF50249">
    <property type="entry name" value="Nucleic acid-binding proteins"/>
    <property type="match status" value="1"/>
</dbReference>
<protein>
    <recommendedName>
        <fullName evidence="5">S12</fullName>
    </recommendedName>
</protein>
<dbReference type="Proteomes" id="UP001346149">
    <property type="component" value="Unassembled WGS sequence"/>
</dbReference>
<dbReference type="GO" id="GO:0009451">
    <property type="term" value="P:RNA modification"/>
    <property type="evidence" value="ECO:0007669"/>
    <property type="project" value="InterPro"/>
</dbReference>
<dbReference type="PROSITE" id="PS00055">
    <property type="entry name" value="RIBOSOMAL_S12"/>
    <property type="match status" value="1"/>
</dbReference>
<dbReference type="GO" id="GO:0015935">
    <property type="term" value="C:small ribosomal subunit"/>
    <property type="evidence" value="ECO:0007669"/>
    <property type="project" value="InterPro"/>
</dbReference>
<dbReference type="PROSITE" id="PS51375">
    <property type="entry name" value="PPR"/>
    <property type="match status" value="6"/>
</dbReference>
<feature type="repeat" description="PPR" evidence="6">
    <location>
        <begin position="439"/>
        <end position="473"/>
    </location>
</feature>
<reference evidence="7 8" key="1">
    <citation type="journal article" date="2023" name="Hortic Res">
        <title>Pangenome of water caltrop reveals structural variations and asymmetric subgenome divergence after allopolyploidization.</title>
        <authorList>
            <person name="Zhang X."/>
            <person name="Chen Y."/>
            <person name="Wang L."/>
            <person name="Yuan Y."/>
            <person name="Fang M."/>
            <person name="Shi L."/>
            <person name="Lu R."/>
            <person name="Comes H.P."/>
            <person name="Ma Y."/>
            <person name="Chen Y."/>
            <person name="Huang G."/>
            <person name="Zhou Y."/>
            <person name="Zheng Z."/>
            <person name="Qiu Y."/>
        </authorList>
    </citation>
    <scope>NUCLEOTIDE SEQUENCE [LARGE SCALE GENOMIC DNA]</scope>
    <source>
        <strain evidence="7">F231</strain>
    </source>
</reference>
<dbReference type="InterPro" id="IPR002885">
    <property type="entry name" value="PPR_rpt"/>
</dbReference>
<dbReference type="GO" id="GO:0003735">
    <property type="term" value="F:structural constituent of ribosome"/>
    <property type="evidence" value="ECO:0007669"/>
    <property type="project" value="InterPro"/>
</dbReference>
<dbReference type="GO" id="GO:0003723">
    <property type="term" value="F:RNA binding"/>
    <property type="evidence" value="ECO:0007669"/>
    <property type="project" value="InterPro"/>
</dbReference>
<evidence type="ECO:0000256" key="1">
    <source>
        <dbReference type="ARBA" id="ARBA00005657"/>
    </source>
</evidence>
<evidence type="ECO:0000256" key="5">
    <source>
        <dbReference type="ARBA" id="ARBA00077543"/>
    </source>
</evidence>
<keyword evidence="8" id="KW-1185">Reference proteome</keyword>
<dbReference type="PANTHER" id="PTHR47926:SF420">
    <property type="entry name" value="REPEAT-CONTAINING PROTEIN, PUTATIVE-RELATED"/>
    <property type="match status" value="1"/>
</dbReference>
<dbReference type="Pfam" id="PF20431">
    <property type="entry name" value="E_motif"/>
    <property type="match status" value="1"/>
</dbReference>
<feature type="repeat" description="PPR" evidence="6">
    <location>
        <begin position="134"/>
        <end position="168"/>
    </location>
</feature>
<evidence type="ECO:0000256" key="6">
    <source>
        <dbReference type="PROSITE-ProRule" id="PRU00708"/>
    </source>
</evidence>
<organism evidence="7 8">
    <name type="scientific">Trapa natans</name>
    <name type="common">Water chestnut</name>
    <dbReference type="NCBI Taxonomy" id="22666"/>
    <lineage>
        <taxon>Eukaryota</taxon>
        <taxon>Viridiplantae</taxon>
        <taxon>Streptophyta</taxon>
        <taxon>Embryophyta</taxon>
        <taxon>Tracheophyta</taxon>
        <taxon>Spermatophyta</taxon>
        <taxon>Magnoliopsida</taxon>
        <taxon>eudicotyledons</taxon>
        <taxon>Gunneridae</taxon>
        <taxon>Pentapetalae</taxon>
        <taxon>rosids</taxon>
        <taxon>malvids</taxon>
        <taxon>Myrtales</taxon>
        <taxon>Lythraceae</taxon>
        <taxon>Trapa</taxon>
    </lineage>
</organism>
<dbReference type="InterPro" id="IPR005680">
    <property type="entry name" value="Ribosomal_uS12_euk/arc"/>
</dbReference>
<feature type="repeat" description="PPR" evidence="6">
    <location>
        <begin position="235"/>
        <end position="269"/>
    </location>
</feature>
<dbReference type="FunFam" id="1.25.40.10:FF:000031">
    <property type="entry name" value="Pentatricopeptide repeat-containing protein mitochondrial"/>
    <property type="match status" value="1"/>
</dbReference>
<comment type="caution">
    <text evidence="7">The sequence shown here is derived from an EMBL/GenBank/DDBJ whole genome shotgun (WGS) entry which is preliminary data.</text>
</comment>
<dbReference type="PANTHER" id="PTHR47926">
    <property type="entry name" value="PENTATRICOPEPTIDE REPEAT-CONTAINING PROTEIN"/>
    <property type="match status" value="1"/>
</dbReference>
<proteinExistence type="inferred from homology"/>
<dbReference type="FunFam" id="1.25.40.10:FF:000366">
    <property type="entry name" value="Pentatricopeptide (PPR) repeat-containing protein"/>
    <property type="match status" value="1"/>
</dbReference>
<evidence type="ECO:0000313" key="8">
    <source>
        <dbReference type="Proteomes" id="UP001346149"/>
    </source>
</evidence>
<dbReference type="CDD" id="cd03367">
    <property type="entry name" value="Ribosomal_S23"/>
    <property type="match status" value="1"/>
</dbReference>
<keyword evidence="4" id="KW-0687">Ribonucleoprotein</keyword>
<dbReference type="Gene3D" id="2.40.50.140">
    <property type="entry name" value="Nucleic acid-binding proteins"/>
    <property type="match status" value="1"/>
</dbReference>
<evidence type="ECO:0000256" key="2">
    <source>
        <dbReference type="ARBA" id="ARBA00022737"/>
    </source>
</evidence>
<gene>
    <name evidence="7" type="ORF">SAY86_025546</name>
</gene>
<name>A0AAN7MSF6_TRANT</name>
<dbReference type="Pfam" id="PF01535">
    <property type="entry name" value="PPR"/>
    <property type="match status" value="2"/>
</dbReference>
<dbReference type="InterPro" id="IPR011990">
    <property type="entry name" value="TPR-like_helical_dom_sf"/>
</dbReference>
<keyword evidence="2" id="KW-0677">Repeat</keyword>
<dbReference type="Pfam" id="PF13041">
    <property type="entry name" value="PPR_2"/>
    <property type="match status" value="3"/>
</dbReference>
<dbReference type="InterPro" id="IPR046960">
    <property type="entry name" value="PPR_At4g14850-like_plant"/>
</dbReference>